<dbReference type="Proteomes" id="UP000271472">
    <property type="component" value="Unassembled WGS sequence"/>
</dbReference>
<sequence>MSEGNWISPVEIVDSKVLGVNLSIADGFSGGETHLSLTMNSSFASPMMDDGNRVCKCVLEAVGDWTIDEKGDAPALSASCKLGIVVAIPEVSLSDVDEGERETFVMANTVSIAYGKIRAIVENITAESIVGKQTLPAIDPYGFVASLKSKEDSE</sequence>
<keyword evidence="2" id="KW-1185">Reference proteome</keyword>
<reference evidence="2" key="1">
    <citation type="submission" date="2018-05" db="EMBL/GenBank/DDBJ databases">
        <title>Genome Sequencing of selected type strains of the family Eggerthellaceae.</title>
        <authorList>
            <person name="Danylec N."/>
            <person name="Stoll D.A."/>
            <person name="Doetsch A."/>
            <person name="Huch M."/>
        </authorList>
    </citation>
    <scope>NUCLEOTIDE SEQUENCE [LARGE SCALE GENOMIC DNA]</scope>
    <source>
        <strain evidence="2">DSM 22006</strain>
    </source>
</reference>
<dbReference type="Gene3D" id="3.10.420.10">
    <property type="entry name" value="SecB-like"/>
    <property type="match status" value="1"/>
</dbReference>
<protein>
    <submittedName>
        <fullName evidence="1">Uncharacterized protein</fullName>
    </submittedName>
</protein>
<evidence type="ECO:0000313" key="1">
    <source>
        <dbReference type="EMBL" id="RNM32639.1"/>
    </source>
</evidence>
<proteinExistence type="predicted"/>
<organism evidence="1 2">
    <name type="scientific">Slackia isoflavoniconvertens</name>
    <dbReference type="NCBI Taxonomy" id="572010"/>
    <lineage>
        <taxon>Bacteria</taxon>
        <taxon>Bacillati</taxon>
        <taxon>Actinomycetota</taxon>
        <taxon>Coriobacteriia</taxon>
        <taxon>Eggerthellales</taxon>
        <taxon>Eggerthellaceae</taxon>
        <taxon>Slackia</taxon>
    </lineage>
</organism>
<dbReference type="OrthoDB" id="9891578at2"/>
<name>A0A3N0I6K0_9ACTN</name>
<gene>
    <name evidence="1" type="ORF">DMP05_09545</name>
</gene>
<evidence type="ECO:0000313" key="2">
    <source>
        <dbReference type="Proteomes" id="UP000271472"/>
    </source>
</evidence>
<dbReference type="EMBL" id="QIBZ01000028">
    <property type="protein sequence ID" value="RNM32639.1"/>
    <property type="molecule type" value="Genomic_DNA"/>
</dbReference>
<dbReference type="GeneID" id="98662555"/>
<dbReference type="AlphaFoldDB" id="A0A3N0I6K0"/>
<comment type="caution">
    <text evidence="1">The sequence shown here is derived from an EMBL/GenBank/DDBJ whole genome shotgun (WGS) entry which is preliminary data.</text>
</comment>
<dbReference type="RefSeq" id="WP_123220225.1">
    <property type="nucleotide sequence ID" value="NZ_DBFRYF010000016.1"/>
</dbReference>
<accession>A0A3N0I6K0</accession>
<dbReference type="InterPro" id="IPR035958">
    <property type="entry name" value="SecB-like_sf"/>
</dbReference>